<dbReference type="Pfam" id="PF22725">
    <property type="entry name" value="GFO_IDH_MocA_C3"/>
    <property type="match status" value="1"/>
</dbReference>
<sequence length="332" mass="37155">MTRIAVVGTGTMAALHVEEWLHVKGCEVVALVGRTEQHLSNLAAKYHVKGFFDLEEALRQVEIDVVDICVPTHLHEEVVGIACMAKKAIICEKPLAISSALAKKMVEQCAEYQVPLYVGHVLRFSPEYVEAREQVLSGAIGKPGIMRLSRKGPYPKGRDDWYKDEAKSGGVVLDLAIHDIDWLRWTFGEVERVMAKQIKRENLDYALITLRFQSGVICHLDVSWGAKSFVSSFELAGSNGMITYQSNDHVPIVIEMFNEEKEDQERVAVPSYIVRDTPLKKQLQHFMDCIENNESPIVTAMDAVSAIYVAECIIESMKSGKPVEFYKGGILN</sequence>
<feature type="domain" description="Gfo/Idh/MocA-like oxidoreductase N-terminal" evidence="1">
    <location>
        <begin position="3"/>
        <end position="120"/>
    </location>
</feature>
<evidence type="ECO:0000259" key="1">
    <source>
        <dbReference type="Pfam" id="PF01408"/>
    </source>
</evidence>
<protein>
    <submittedName>
        <fullName evidence="3">Dehydrogenase</fullName>
    </submittedName>
</protein>
<dbReference type="PANTHER" id="PTHR43377">
    <property type="entry name" value="BILIVERDIN REDUCTASE A"/>
    <property type="match status" value="1"/>
</dbReference>
<dbReference type="SUPFAM" id="SSF51735">
    <property type="entry name" value="NAD(P)-binding Rossmann-fold domains"/>
    <property type="match status" value="1"/>
</dbReference>
<name>A0ABR6CNT2_9BACI</name>
<dbReference type="Gene3D" id="3.40.50.720">
    <property type="entry name" value="NAD(P)-binding Rossmann-like Domain"/>
    <property type="match status" value="1"/>
</dbReference>
<evidence type="ECO:0000259" key="2">
    <source>
        <dbReference type="Pfam" id="PF22725"/>
    </source>
</evidence>
<dbReference type="RefSeq" id="WP_182502445.1">
    <property type="nucleotide sequence ID" value="NZ_JACJHX010000004.1"/>
</dbReference>
<feature type="domain" description="GFO/IDH/MocA-like oxidoreductase" evidence="2">
    <location>
        <begin position="128"/>
        <end position="242"/>
    </location>
</feature>
<evidence type="ECO:0000313" key="3">
    <source>
        <dbReference type="EMBL" id="MBA9026665.1"/>
    </source>
</evidence>
<gene>
    <name evidence="3" type="ORF">HNP81_001950</name>
</gene>
<evidence type="ECO:0000313" key="4">
    <source>
        <dbReference type="Proteomes" id="UP000626697"/>
    </source>
</evidence>
<organism evidence="3 4">
    <name type="scientific">Peribacillus huizhouensis</name>
    <dbReference type="NCBI Taxonomy" id="1501239"/>
    <lineage>
        <taxon>Bacteria</taxon>
        <taxon>Bacillati</taxon>
        <taxon>Bacillota</taxon>
        <taxon>Bacilli</taxon>
        <taxon>Bacillales</taxon>
        <taxon>Bacillaceae</taxon>
        <taxon>Peribacillus</taxon>
    </lineage>
</organism>
<dbReference type="InterPro" id="IPR036291">
    <property type="entry name" value="NAD(P)-bd_dom_sf"/>
</dbReference>
<dbReference type="EMBL" id="JACJHX010000004">
    <property type="protein sequence ID" value="MBA9026665.1"/>
    <property type="molecule type" value="Genomic_DNA"/>
</dbReference>
<dbReference type="InterPro" id="IPR051450">
    <property type="entry name" value="Gfo/Idh/MocA_Oxidoreductases"/>
</dbReference>
<dbReference type="InterPro" id="IPR055170">
    <property type="entry name" value="GFO_IDH_MocA-like_dom"/>
</dbReference>
<dbReference type="PANTHER" id="PTHR43377:SF1">
    <property type="entry name" value="BILIVERDIN REDUCTASE A"/>
    <property type="match status" value="1"/>
</dbReference>
<dbReference type="SUPFAM" id="SSF55347">
    <property type="entry name" value="Glyceraldehyde-3-phosphate dehydrogenase-like, C-terminal domain"/>
    <property type="match status" value="1"/>
</dbReference>
<proteinExistence type="predicted"/>
<dbReference type="Gene3D" id="3.30.360.10">
    <property type="entry name" value="Dihydrodipicolinate Reductase, domain 2"/>
    <property type="match status" value="1"/>
</dbReference>
<comment type="caution">
    <text evidence="3">The sequence shown here is derived from an EMBL/GenBank/DDBJ whole genome shotgun (WGS) entry which is preliminary data.</text>
</comment>
<dbReference type="Proteomes" id="UP000626697">
    <property type="component" value="Unassembled WGS sequence"/>
</dbReference>
<dbReference type="Pfam" id="PF01408">
    <property type="entry name" value="GFO_IDH_MocA"/>
    <property type="match status" value="1"/>
</dbReference>
<reference evidence="3 4" key="1">
    <citation type="submission" date="2020-08" db="EMBL/GenBank/DDBJ databases">
        <title>Genomic Encyclopedia of Type Strains, Phase IV (KMG-IV): sequencing the most valuable type-strain genomes for metagenomic binning, comparative biology and taxonomic classification.</title>
        <authorList>
            <person name="Goeker M."/>
        </authorList>
    </citation>
    <scope>NUCLEOTIDE SEQUENCE [LARGE SCALE GENOMIC DNA]</scope>
    <source>
        <strain evidence="3 4">DSM 105481</strain>
    </source>
</reference>
<keyword evidence="4" id="KW-1185">Reference proteome</keyword>
<dbReference type="InterPro" id="IPR000683">
    <property type="entry name" value="Gfo/Idh/MocA-like_OxRdtase_N"/>
</dbReference>
<accession>A0ABR6CNT2</accession>